<evidence type="ECO:0000313" key="2">
    <source>
        <dbReference type="Proteomes" id="UP001153555"/>
    </source>
</evidence>
<organism evidence="1 2">
    <name type="scientific">Striga hermonthica</name>
    <name type="common">Purple witchweed</name>
    <name type="synonym">Buchnera hermonthica</name>
    <dbReference type="NCBI Taxonomy" id="68872"/>
    <lineage>
        <taxon>Eukaryota</taxon>
        <taxon>Viridiplantae</taxon>
        <taxon>Streptophyta</taxon>
        <taxon>Embryophyta</taxon>
        <taxon>Tracheophyta</taxon>
        <taxon>Spermatophyta</taxon>
        <taxon>Magnoliopsida</taxon>
        <taxon>eudicotyledons</taxon>
        <taxon>Gunneridae</taxon>
        <taxon>Pentapetalae</taxon>
        <taxon>asterids</taxon>
        <taxon>lamiids</taxon>
        <taxon>Lamiales</taxon>
        <taxon>Orobanchaceae</taxon>
        <taxon>Buchnereae</taxon>
        <taxon>Striga</taxon>
    </lineage>
</organism>
<dbReference type="Proteomes" id="UP001153555">
    <property type="component" value="Unassembled WGS sequence"/>
</dbReference>
<comment type="caution">
    <text evidence="1">The sequence shown here is derived from an EMBL/GenBank/DDBJ whole genome shotgun (WGS) entry which is preliminary data.</text>
</comment>
<evidence type="ECO:0000313" key="1">
    <source>
        <dbReference type="EMBL" id="CAA0806340.1"/>
    </source>
</evidence>
<proteinExistence type="predicted"/>
<dbReference type="AlphaFoldDB" id="A0A9N7R1C2"/>
<accession>A0A9N7R1C2</accession>
<feature type="non-terminal residue" evidence="1">
    <location>
        <position position="530"/>
    </location>
</feature>
<name>A0A9N7R1C2_STRHE</name>
<gene>
    <name evidence="1" type="ORF">SHERM_00982</name>
</gene>
<sequence length="530" mass="56663">PNPCRARLHVRAPPTRHHPRTLCPCCMLPMRAPHHSALLSPQGLGLAHVRPNRAPVRALPQFRQSRARHRPTRLILRGVVFYPRSSTRTPTRTPHPRCSSPARVRPHPAFLCLCGFGRPRASRRSHASPVAHALSLLTPTCACVFGIPKPAQIGTSALPSHSRAFSRGSLLLAVIHVSLLPSAPQSPTALPIVSSASRASSIPAVSSPGARASSSDVRSSHTSCAPVLVPPNANTSQSTPMVCSIAVHPCSSCSVQQRASWADARHSPISRTPSPSLSPLVPVGSGHGSQPFNLTQSSAGIHHPPSTHRKPRLLASFFRARLFLAQGLHPQRDSLALRFLDFTPSFGPHPFGQSRTHDGRYIGLDGSSSMFSNHMLRSSPSSSSDSPGLMTTSVSFPFSSRLSLSSRIRKFSALSSSCCPAKSSKSLIEPGANWWNQSSAPPRKVDKKALQLTGSEYPCKTDMFSNALMCLDGSLDPSKIRFISRKLAGNGAANISLENGCPRARLSGLPSTFSCNCLSCSAIFSIALSL</sequence>
<protein>
    <submittedName>
        <fullName evidence="1">Uncharacterized protein</fullName>
    </submittedName>
</protein>
<dbReference type="EMBL" id="CACSLK010000892">
    <property type="protein sequence ID" value="CAA0806340.1"/>
    <property type="molecule type" value="Genomic_DNA"/>
</dbReference>
<feature type="non-terminal residue" evidence="1">
    <location>
        <position position="1"/>
    </location>
</feature>
<keyword evidence="2" id="KW-1185">Reference proteome</keyword>
<reference evidence="1" key="1">
    <citation type="submission" date="2019-12" db="EMBL/GenBank/DDBJ databases">
        <authorList>
            <person name="Scholes J."/>
        </authorList>
    </citation>
    <scope>NUCLEOTIDE SEQUENCE</scope>
</reference>